<dbReference type="Proteomes" id="UP000001095">
    <property type="component" value="Unassembled WGS sequence"/>
</dbReference>
<accession>K8PVE3</accession>
<dbReference type="HOGENOM" id="CLU_191270_0_0_5"/>
<dbReference type="AlphaFoldDB" id="K8PVE3"/>
<proteinExistence type="predicted"/>
<dbReference type="PATRIC" id="fig|883079.3.peg.508"/>
<keyword evidence="1" id="KW-0732">Signal</keyword>
<reference evidence="2 3" key="1">
    <citation type="submission" date="2012-04" db="EMBL/GenBank/DDBJ databases">
        <title>The Genome Sequence of Afipia clevelandensis ATCC 49720.</title>
        <authorList>
            <consortium name="The Broad Institute Genome Sequencing Platform"/>
            <person name="Earl A."/>
            <person name="Ward D."/>
            <person name="Feldgarden M."/>
            <person name="Gevers D."/>
            <person name="Huys G."/>
            <person name="Walker B."/>
            <person name="Young S.K."/>
            <person name="Zeng Q."/>
            <person name="Gargeya S."/>
            <person name="Fitzgerald M."/>
            <person name="Haas B."/>
            <person name="Abouelleil A."/>
            <person name="Alvarado L."/>
            <person name="Arachchi H.M."/>
            <person name="Berlin A."/>
            <person name="Chapman S.B."/>
            <person name="Goldberg J."/>
            <person name="Griggs A."/>
            <person name="Gujja S."/>
            <person name="Hansen M."/>
            <person name="Howarth C."/>
            <person name="Imamovic A."/>
            <person name="Larimer J."/>
            <person name="McCowen C."/>
            <person name="Montmayeur A."/>
            <person name="Murphy C."/>
            <person name="Neiman D."/>
            <person name="Pearson M."/>
            <person name="Priest M."/>
            <person name="Roberts A."/>
            <person name="Saif S."/>
            <person name="Shea T."/>
            <person name="Sisk P."/>
            <person name="Sykes S."/>
            <person name="Wortman J."/>
            <person name="Nusbaum C."/>
            <person name="Birren B."/>
        </authorList>
    </citation>
    <scope>NUCLEOTIDE SEQUENCE [LARGE SCALE GENOMIC DNA]</scope>
    <source>
        <strain evidence="2 3">ATCC 49720</strain>
    </source>
</reference>
<feature type="signal peptide" evidence="1">
    <location>
        <begin position="1"/>
        <end position="26"/>
    </location>
</feature>
<name>K8PVE3_9BRAD</name>
<keyword evidence="3" id="KW-1185">Reference proteome</keyword>
<gene>
    <name evidence="2" type="ORF">HMPREF9696_00488</name>
</gene>
<protein>
    <submittedName>
        <fullName evidence="2">Uncharacterized protein</fullName>
    </submittedName>
</protein>
<evidence type="ECO:0000313" key="3">
    <source>
        <dbReference type="Proteomes" id="UP000001095"/>
    </source>
</evidence>
<comment type="caution">
    <text evidence="2">The sequence shown here is derived from an EMBL/GenBank/DDBJ whole genome shotgun (WGS) entry which is preliminary data.</text>
</comment>
<evidence type="ECO:0000313" key="2">
    <source>
        <dbReference type="EMBL" id="EKS42323.1"/>
    </source>
</evidence>
<evidence type="ECO:0000256" key="1">
    <source>
        <dbReference type="SAM" id="SignalP"/>
    </source>
</evidence>
<dbReference type="EMBL" id="AGWY01000002">
    <property type="protein sequence ID" value="EKS42323.1"/>
    <property type="molecule type" value="Genomic_DNA"/>
</dbReference>
<feature type="chain" id="PRO_5003920402" evidence="1">
    <location>
        <begin position="27"/>
        <end position="78"/>
    </location>
</feature>
<sequence>MTRQMKFAAVLLVVFATVELSNLAPAFARGGAANLMSSPGYQRRLQESRQDYQRAYTTPPAVYPGRKWRHRVWRRHGH</sequence>
<organism evidence="2 3">
    <name type="scientific">Afipia clevelandensis ATCC 49720</name>
    <dbReference type="NCBI Taxonomy" id="883079"/>
    <lineage>
        <taxon>Bacteria</taxon>
        <taxon>Pseudomonadati</taxon>
        <taxon>Pseudomonadota</taxon>
        <taxon>Alphaproteobacteria</taxon>
        <taxon>Hyphomicrobiales</taxon>
        <taxon>Nitrobacteraceae</taxon>
        <taxon>Afipia</taxon>
    </lineage>
</organism>